<dbReference type="GO" id="GO:0008855">
    <property type="term" value="F:exodeoxyribonuclease VII activity"/>
    <property type="evidence" value="ECO:0007669"/>
    <property type="project" value="UniProtKB-EC"/>
</dbReference>
<dbReference type="Gene3D" id="1.10.287.1040">
    <property type="entry name" value="Exonuclease VII, small subunit"/>
    <property type="match status" value="1"/>
</dbReference>
<dbReference type="GO" id="GO:0006308">
    <property type="term" value="P:DNA catabolic process"/>
    <property type="evidence" value="ECO:0007669"/>
    <property type="project" value="InterPro"/>
</dbReference>
<dbReference type="EC" id="3.1.11.6" evidence="1"/>
<evidence type="ECO:0000313" key="1">
    <source>
        <dbReference type="EMBL" id="MDI1231737.1"/>
    </source>
</evidence>
<dbReference type="EMBL" id="JAQSDF010000040">
    <property type="protein sequence ID" value="MDI1231737.1"/>
    <property type="molecule type" value="Genomic_DNA"/>
</dbReference>
<gene>
    <name evidence="1" type="ORF">PSU93_11360</name>
</gene>
<dbReference type="SUPFAM" id="SSF116842">
    <property type="entry name" value="XseB-like"/>
    <property type="match status" value="1"/>
</dbReference>
<dbReference type="GO" id="GO:0009318">
    <property type="term" value="C:exodeoxyribonuclease VII complex"/>
    <property type="evidence" value="ECO:0007669"/>
    <property type="project" value="InterPro"/>
</dbReference>
<sequence length="68" mass="7656">MTENAESFNEQYAILKQVAETLRTQQEPDLDALIPLVDKGINAYNACKKRIEAVKKAFEEKMPADVGE</sequence>
<organism evidence="1 2">
    <name type="scientific">Candidatus Methylobacter titanis</name>
    <dbReference type="NCBI Taxonomy" id="3053457"/>
    <lineage>
        <taxon>Bacteria</taxon>
        <taxon>Pseudomonadati</taxon>
        <taxon>Pseudomonadota</taxon>
        <taxon>Gammaproteobacteria</taxon>
        <taxon>Methylococcales</taxon>
        <taxon>Methylococcaceae</taxon>
        <taxon>Methylobacter</taxon>
    </lineage>
</organism>
<dbReference type="InterPro" id="IPR037004">
    <property type="entry name" value="Exonuc_VII_ssu_sf"/>
</dbReference>
<comment type="caution">
    <text evidence="1">The sequence shown here is derived from an EMBL/GenBank/DDBJ whole genome shotgun (WGS) entry which is preliminary data.</text>
</comment>
<keyword evidence="2" id="KW-1185">Reference proteome</keyword>
<evidence type="ECO:0000313" key="2">
    <source>
        <dbReference type="Proteomes" id="UP001160519"/>
    </source>
</evidence>
<proteinExistence type="predicted"/>
<dbReference type="AlphaFoldDB" id="A0AA43Q764"/>
<name>A0AA43Q764_9GAMM</name>
<accession>A0AA43Q764</accession>
<dbReference type="NCBIfam" id="NF045605">
    <property type="entry name" value="xseB_Acin_var"/>
    <property type="match status" value="1"/>
</dbReference>
<keyword evidence="1" id="KW-0378">Hydrolase</keyword>
<protein>
    <submittedName>
        <fullName evidence="1">Exodeoxyribonuclease VII small subunit</fullName>
        <ecNumber evidence="1">3.1.11.6</ecNumber>
    </submittedName>
</protein>
<dbReference type="Proteomes" id="UP001160519">
    <property type="component" value="Unassembled WGS sequence"/>
</dbReference>
<reference evidence="1" key="1">
    <citation type="submission" date="2023-01" db="EMBL/GenBank/DDBJ databases">
        <title>Biogeochemical cycle of methane in antarctic sediments.</title>
        <authorList>
            <person name="Roldan D.M."/>
            <person name="Menes R.J."/>
        </authorList>
    </citation>
    <scope>NUCLEOTIDE SEQUENCE [LARGE SCALE GENOMIC DNA]</scope>
    <source>
        <strain evidence="1">K-2018 MAG008</strain>
    </source>
</reference>